<evidence type="ECO:0000256" key="3">
    <source>
        <dbReference type="ARBA" id="ARBA00023163"/>
    </source>
</evidence>
<keyword evidence="2 4" id="KW-0238">DNA-binding</keyword>
<evidence type="ECO:0000313" key="7">
    <source>
        <dbReference type="Proteomes" id="UP000215506"/>
    </source>
</evidence>
<reference evidence="6 7" key="1">
    <citation type="submission" date="2017-07" db="EMBL/GenBank/DDBJ databases">
        <title>First draft Genome Sequence of Nocardia cerradoensis isolated from human infection.</title>
        <authorList>
            <person name="Carrasco G."/>
        </authorList>
    </citation>
    <scope>NUCLEOTIDE SEQUENCE [LARGE SCALE GENOMIC DNA]</scope>
    <source>
        <strain evidence="6 7">CNM20130759</strain>
    </source>
</reference>
<comment type="caution">
    <text evidence="6">The sequence shown here is derived from an EMBL/GenBank/DDBJ whole genome shotgun (WGS) entry which is preliminary data.</text>
</comment>
<dbReference type="Gene3D" id="1.10.357.10">
    <property type="entry name" value="Tetracycline Repressor, domain 2"/>
    <property type="match status" value="1"/>
</dbReference>
<organism evidence="6 7">
    <name type="scientific">Nocardia cerradoensis</name>
    <dbReference type="NCBI Taxonomy" id="85688"/>
    <lineage>
        <taxon>Bacteria</taxon>
        <taxon>Bacillati</taxon>
        <taxon>Actinomycetota</taxon>
        <taxon>Actinomycetes</taxon>
        <taxon>Mycobacteriales</taxon>
        <taxon>Nocardiaceae</taxon>
        <taxon>Nocardia</taxon>
    </lineage>
</organism>
<gene>
    <name evidence="6" type="primary">acnR_2</name>
    <name evidence="6" type="ORF">B7C42_04572</name>
</gene>
<dbReference type="GeneID" id="66723543"/>
<dbReference type="PANTHER" id="PTHR30055">
    <property type="entry name" value="HTH-TYPE TRANSCRIPTIONAL REGULATOR RUTR"/>
    <property type="match status" value="1"/>
</dbReference>
<evidence type="ECO:0000256" key="2">
    <source>
        <dbReference type="ARBA" id="ARBA00023125"/>
    </source>
</evidence>
<dbReference type="RefSeq" id="WP_063009800.1">
    <property type="nucleotide sequence ID" value="NZ_NGAF01000010.1"/>
</dbReference>
<dbReference type="PROSITE" id="PS50977">
    <property type="entry name" value="HTH_TETR_2"/>
    <property type="match status" value="1"/>
</dbReference>
<proteinExistence type="predicted"/>
<evidence type="ECO:0000256" key="4">
    <source>
        <dbReference type="PROSITE-ProRule" id="PRU00335"/>
    </source>
</evidence>
<dbReference type="InterPro" id="IPR050109">
    <property type="entry name" value="HTH-type_TetR-like_transc_reg"/>
</dbReference>
<sequence>MAATRAESYLQQQERRSRASRQQILDAAVQCLVEYGYAGASTLRIQELAGISRGRLLHHFSSRDELLVGAVQHLASARVAELRTEVGSMIAVPDDDPARIDEAIGQMWTNFHQPFFWASIELWVAARHNDSLREALRPAERQLQKAIHETLAVMFGPVWSARPRYQQVVDTLLSSMRGASVAYGFDPRTPARDPHLAQWRDVARVLLAA</sequence>
<dbReference type="GO" id="GO:0003700">
    <property type="term" value="F:DNA-binding transcription factor activity"/>
    <property type="evidence" value="ECO:0007669"/>
    <property type="project" value="TreeGrafter"/>
</dbReference>
<keyword evidence="1" id="KW-0805">Transcription regulation</keyword>
<dbReference type="PRINTS" id="PR00455">
    <property type="entry name" value="HTHTETR"/>
</dbReference>
<dbReference type="GO" id="GO:0000976">
    <property type="term" value="F:transcription cis-regulatory region binding"/>
    <property type="evidence" value="ECO:0007669"/>
    <property type="project" value="TreeGrafter"/>
</dbReference>
<dbReference type="InterPro" id="IPR001647">
    <property type="entry name" value="HTH_TetR"/>
</dbReference>
<keyword evidence="7" id="KW-1185">Reference proteome</keyword>
<dbReference type="EMBL" id="NGAF01000010">
    <property type="protein sequence ID" value="OXR43150.1"/>
    <property type="molecule type" value="Genomic_DNA"/>
</dbReference>
<dbReference type="Proteomes" id="UP000215506">
    <property type="component" value="Unassembled WGS sequence"/>
</dbReference>
<dbReference type="InterPro" id="IPR009057">
    <property type="entry name" value="Homeodomain-like_sf"/>
</dbReference>
<evidence type="ECO:0000259" key="5">
    <source>
        <dbReference type="PROSITE" id="PS50977"/>
    </source>
</evidence>
<accession>A0A231H2R7</accession>
<name>A0A231H2R7_9NOCA</name>
<dbReference type="Pfam" id="PF00440">
    <property type="entry name" value="TetR_N"/>
    <property type="match status" value="1"/>
</dbReference>
<evidence type="ECO:0000256" key="1">
    <source>
        <dbReference type="ARBA" id="ARBA00023015"/>
    </source>
</evidence>
<feature type="DNA-binding region" description="H-T-H motif" evidence="4">
    <location>
        <begin position="41"/>
        <end position="60"/>
    </location>
</feature>
<dbReference type="PANTHER" id="PTHR30055:SF234">
    <property type="entry name" value="HTH-TYPE TRANSCRIPTIONAL REGULATOR BETI"/>
    <property type="match status" value="1"/>
</dbReference>
<dbReference type="AlphaFoldDB" id="A0A231H2R7"/>
<evidence type="ECO:0000313" key="6">
    <source>
        <dbReference type="EMBL" id="OXR43150.1"/>
    </source>
</evidence>
<keyword evidence="3" id="KW-0804">Transcription</keyword>
<protein>
    <submittedName>
        <fullName evidence="6">HTH-type transcriptional repressor AcnR</fullName>
    </submittedName>
</protein>
<feature type="domain" description="HTH tetR-type" evidence="5">
    <location>
        <begin position="18"/>
        <end position="78"/>
    </location>
</feature>
<dbReference type="SUPFAM" id="SSF46689">
    <property type="entry name" value="Homeodomain-like"/>
    <property type="match status" value="1"/>
</dbReference>